<reference evidence="1 2" key="1">
    <citation type="submission" date="2018-12" db="EMBL/GenBank/DDBJ databases">
        <authorList>
            <person name="Yu L."/>
        </authorList>
    </citation>
    <scope>NUCLEOTIDE SEQUENCE [LARGE SCALE GENOMIC DNA]</scope>
    <source>
        <strain evidence="1 2">HAW-EB5</strain>
    </source>
</reference>
<organism evidence="1 2">
    <name type="scientific">Shewanella atlantica</name>
    <dbReference type="NCBI Taxonomy" id="271099"/>
    <lineage>
        <taxon>Bacteria</taxon>
        <taxon>Pseudomonadati</taxon>
        <taxon>Pseudomonadota</taxon>
        <taxon>Gammaproteobacteria</taxon>
        <taxon>Alteromonadales</taxon>
        <taxon>Shewanellaceae</taxon>
        <taxon>Shewanella</taxon>
    </lineage>
</organism>
<evidence type="ECO:0000313" key="2">
    <source>
        <dbReference type="Proteomes" id="UP000282060"/>
    </source>
</evidence>
<gene>
    <name evidence="1" type="ORF">EKG39_09070</name>
</gene>
<comment type="caution">
    <text evidence="1">The sequence shown here is derived from an EMBL/GenBank/DDBJ whole genome shotgun (WGS) entry which is preliminary data.</text>
</comment>
<dbReference type="EMBL" id="RXNV01000003">
    <property type="protein sequence ID" value="RTR32523.1"/>
    <property type="molecule type" value="Genomic_DNA"/>
</dbReference>
<dbReference type="RefSeq" id="WP_126505414.1">
    <property type="nucleotide sequence ID" value="NZ_RXNV01000003.1"/>
</dbReference>
<protein>
    <submittedName>
        <fullName evidence="1">Uncharacterized protein</fullName>
    </submittedName>
</protein>
<dbReference type="OrthoDB" id="9853911at2"/>
<name>A0A3S0LCZ0_9GAMM</name>
<dbReference type="Proteomes" id="UP000282060">
    <property type="component" value="Unassembled WGS sequence"/>
</dbReference>
<accession>A0A3S0LCZ0</accession>
<keyword evidence="2" id="KW-1185">Reference proteome</keyword>
<proteinExistence type="predicted"/>
<evidence type="ECO:0000313" key="1">
    <source>
        <dbReference type="EMBL" id="RTR32523.1"/>
    </source>
</evidence>
<dbReference type="AlphaFoldDB" id="A0A3S0LCZ0"/>
<sequence length="119" mass="13676">MQVHTQGYKKNHFRRYFIKTLGLVFKTAPFLLTVAVSADNALARCTSESKAIWAADKLVFGWEKANEKKDQRIRNCLVRINHEKMNRVSQDSLKHEEGTHAMFEMAVSDQDEGDLAYAE</sequence>